<evidence type="ECO:0000313" key="4">
    <source>
        <dbReference type="RefSeq" id="XP_017024435.1"/>
    </source>
</evidence>
<dbReference type="OrthoDB" id="7870558at2759"/>
<evidence type="ECO:0000256" key="1">
    <source>
        <dbReference type="SAM" id="Coils"/>
    </source>
</evidence>
<sequence length="327" mass="35032">MSAVNYNSISSPTVSRIIILFKMKGLLFLYLLFLSLLFHCTHSHVLVKRHTHQHRPKANPRDLLNDFVAISEAGGLEPAPLKNFVEQHVYDAGDVSSACGGSKTSSGGCDSIVCNVKEVMTPNNSKSKSCAIAIQAAQDAKAASEAQFAAGYAASQHIKTELAEKAFQSAKAAEAALCGKQHMVHQLEKATQEASAVIEGETAALQTIEANMNAAVEATKAATQQFEALSELVTNSKNNLANIQSVALGLQQEMEAKTQLLEAARSRLAACQKQLCCAREDYEKTKQAAYKAACAAVEAKQKAASSQCSRSGAKRSQRRNRNCPNSS</sequence>
<keyword evidence="3" id="KW-1185">Reference proteome</keyword>
<proteinExistence type="predicted"/>
<evidence type="ECO:0000313" key="3">
    <source>
        <dbReference type="Proteomes" id="UP001652661"/>
    </source>
</evidence>
<accession>A0A6P4I8I8</accession>
<name>A0A6P4I8I8_DROKI</name>
<organism evidence="3 4">
    <name type="scientific">Drosophila kikkawai</name>
    <name type="common">Fruit fly</name>
    <dbReference type="NCBI Taxonomy" id="30033"/>
    <lineage>
        <taxon>Eukaryota</taxon>
        <taxon>Metazoa</taxon>
        <taxon>Ecdysozoa</taxon>
        <taxon>Arthropoda</taxon>
        <taxon>Hexapoda</taxon>
        <taxon>Insecta</taxon>
        <taxon>Pterygota</taxon>
        <taxon>Neoptera</taxon>
        <taxon>Endopterygota</taxon>
        <taxon>Diptera</taxon>
        <taxon>Brachycera</taxon>
        <taxon>Muscomorpha</taxon>
        <taxon>Ephydroidea</taxon>
        <taxon>Drosophilidae</taxon>
        <taxon>Drosophila</taxon>
        <taxon>Sophophora</taxon>
    </lineage>
</organism>
<evidence type="ECO:0000256" key="2">
    <source>
        <dbReference type="SAM" id="MobiDB-lite"/>
    </source>
</evidence>
<dbReference type="Proteomes" id="UP001652661">
    <property type="component" value="Chromosome 2R"/>
</dbReference>
<dbReference type="Pfam" id="PF05335">
    <property type="entry name" value="DUF745"/>
    <property type="match status" value="1"/>
</dbReference>
<dbReference type="InterPro" id="IPR007999">
    <property type="entry name" value="DUF745"/>
</dbReference>
<dbReference type="GeneID" id="108076209"/>
<feature type="compositionally biased region" description="Basic residues" evidence="2">
    <location>
        <begin position="312"/>
        <end position="321"/>
    </location>
</feature>
<dbReference type="AlphaFoldDB" id="A0A6P4I8I8"/>
<dbReference type="RefSeq" id="XP_017024435.1">
    <property type="nucleotide sequence ID" value="XM_017168946.3"/>
</dbReference>
<protein>
    <submittedName>
        <fullName evidence="4">Uncharacterized protein</fullName>
    </submittedName>
</protein>
<gene>
    <name evidence="4" type="primary">LOC108076209</name>
</gene>
<reference evidence="3" key="1">
    <citation type="submission" date="2025-05" db="UniProtKB">
        <authorList>
            <consortium name="RefSeq"/>
        </authorList>
    </citation>
    <scope>NUCLEOTIDE SEQUENCE [LARGE SCALE GENOMIC DNA]</scope>
    <source>
        <strain evidence="3">14028-0561.14</strain>
    </source>
</reference>
<feature type="region of interest" description="Disordered" evidence="2">
    <location>
        <begin position="302"/>
        <end position="327"/>
    </location>
</feature>
<dbReference type="PANTHER" id="PTHR37161:SF2">
    <property type="entry name" value="AT11648P-RELATED"/>
    <property type="match status" value="1"/>
</dbReference>
<dbReference type="PANTHER" id="PTHR37161">
    <property type="entry name" value="HDC10475"/>
    <property type="match status" value="1"/>
</dbReference>
<reference evidence="4" key="2">
    <citation type="submission" date="2025-08" db="UniProtKB">
        <authorList>
            <consortium name="RefSeq"/>
        </authorList>
    </citation>
    <scope>IDENTIFICATION</scope>
    <source>
        <strain evidence="4">14028-0561.14</strain>
        <tissue evidence="4">Whole fly</tissue>
    </source>
</reference>
<keyword evidence="1" id="KW-0175">Coiled coil</keyword>
<feature type="coiled-coil region" evidence="1">
    <location>
        <begin position="247"/>
        <end position="274"/>
    </location>
</feature>